<proteinExistence type="predicted"/>
<evidence type="ECO:0000313" key="2">
    <source>
        <dbReference type="Proteomes" id="UP000024404"/>
    </source>
</evidence>
<dbReference type="Proteomes" id="UP000024404">
    <property type="component" value="Unassembled WGS sequence"/>
</dbReference>
<dbReference type="EnsemblMetazoa" id="OVOC10556.1">
    <property type="protein sequence ID" value="OVOC10556.1"/>
    <property type="gene ID" value="WBGene00247365"/>
</dbReference>
<keyword evidence="2" id="KW-1185">Reference proteome</keyword>
<organism evidence="1 2">
    <name type="scientific">Onchocerca volvulus</name>
    <dbReference type="NCBI Taxonomy" id="6282"/>
    <lineage>
        <taxon>Eukaryota</taxon>
        <taxon>Metazoa</taxon>
        <taxon>Ecdysozoa</taxon>
        <taxon>Nematoda</taxon>
        <taxon>Chromadorea</taxon>
        <taxon>Rhabditida</taxon>
        <taxon>Spirurina</taxon>
        <taxon>Spiruromorpha</taxon>
        <taxon>Filarioidea</taxon>
        <taxon>Onchocercidae</taxon>
        <taxon>Onchocerca</taxon>
    </lineage>
</organism>
<name>A0A8R1XMQ5_ONCVO</name>
<dbReference type="AlphaFoldDB" id="A0A8R1XMQ5"/>
<accession>A0A8R1XMQ5</accession>
<reference evidence="2" key="1">
    <citation type="submission" date="2013-10" db="EMBL/GenBank/DDBJ databases">
        <title>Genome sequencing of Onchocerca volvulus.</title>
        <authorList>
            <person name="Cotton J."/>
            <person name="Tsai J."/>
            <person name="Stanley E."/>
            <person name="Tracey A."/>
            <person name="Holroyd N."/>
            <person name="Lustigman S."/>
            <person name="Berriman M."/>
        </authorList>
    </citation>
    <scope>NUCLEOTIDE SEQUENCE</scope>
</reference>
<sequence length="96" mass="11039">MITLLVMIGNSSDNLSRMGSFMRKNVWIYMVTYIQQLKKETGTRQMSHAVSEIPPATTIIAMTIDEYDSSDDDEIDKNSTEHVIVFLSMIRYLMIL</sequence>
<dbReference type="EMBL" id="CMVM020000344">
    <property type="status" value="NOT_ANNOTATED_CDS"/>
    <property type="molecule type" value="Genomic_DNA"/>
</dbReference>
<reference evidence="1" key="2">
    <citation type="submission" date="2022-06" db="UniProtKB">
        <authorList>
            <consortium name="EnsemblMetazoa"/>
        </authorList>
    </citation>
    <scope>IDENTIFICATION</scope>
</reference>
<protein>
    <submittedName>
        <fullName evidence="1">Uncharacterized protein</fullName>
    </submittedName>
</protein>
<evidence type="ECO:0000313" key="1">
    <source>
        <dbReference type="EnsemblMetazoa" id="OVOC10556.1"/>
    </source>
</evidence>